<accession>A0AAW1J5I0</accession>
<evidence type="ECO:0000313" key="3">
    <source>
        <dbReference type="EMBL" id="KAK9698612.1"/>
    </source>
</evidence>
<dbReference type="AlphaFoldDB" id="A0AAW1J5I0"/>
<reference evidence="3" key="1">
    <citation type="submission" date="2024-03" db="EMBL/GenBank/DDBJ databases">
        <title>WGS assembly of Saponaria officinalis var. Norfolk2.</title>
        <authorList>
            <person name="Jenkins J."/>
            <person name="Shu S."/>
            <person name="Grimwood J."/>
            <person name="Barry K."/>
            <person name="Goodstein D."/>
            <person name="Schmutz J."/>
            <person name="Leebens-Mack J."/>
            <person name="Osbourn A."/>
        </authorList>
    </citation>
    <scope>NUCLEOTIDE SEQUENCE [LARGE SCALE GENOMIC DNA]</scope>
    <source>
        <strain evidence="3">JIC</strain>
    </source>
</reference>
<dbReference type="InterPro" id="IPR004314">
    <property type="entry name" value="Neprosin"/>
</dbReference>
<proteinExistence type="predicted"/>
<organism evidence="3 4">
    <name type="scientific">Saponaria officinalis</name>
    <name type="common">Common soapwort</name>
    <name type="synonym">Lychnis saponaria</name>
    <dbReference type="NCBI Taxonomy" id="3572"/>
    <lineage>
        <taxon>Eukaryota</taxon>
        <taxon>Viridiplantae</taxon>
        <taxon>Streptophyta</taxon>
        <taxon>Embryophyta</taxon>
        <taxon>Tracheophyta</taxon>
        <taxon>Spermatophyta</taxon>
        <taxon>Magnoliopsida</taxon>
        <taxon>eudicotyledons</taxon>
        <taxon>Gunneridae</taxon>
        <taxon>Pentapetalae</taxon>
        <taxon>Caryophyllales</taxon>
        <taxon>Caryophyllaceae</taxon>
        <taxon>Caryophylleae</taxon>
        <taxon>Saponaria</taxon>
    </lineage>
</organism>
<protein>
    <recommendedName>
        <fullName evidence="2">Neprosin PEP catalytic domain-containing protein</fullName>
    </recommendedName>
</protein>
<dbReference type="EMBL" id="JBDFQZ010000008">
    <property type="protein sequence ID" value="KAK9698612.1"/>
    <property type="molecule type" value="Genomic_DNA"/>
</dbReference>
<comment type="caution">
    <text evidence="3">The sequence shown here is derived from an EMBL/GenBank/DDBJ whole genome shotgun (WGS) entry which is preliminary data.</text>
</comment>
<feature type="signal peptide" evidence="1">
    <location>
        <begin position="1"/>
        <end position="25"/>
    </location>
</feature>
<feature type="chain" id="PRO_5044013444" description="Neprosin PEP catalytic domain-containing protein" evidence="1">
    <location>
        <begin position="26"/>
        <end position="381"/>
    </location>
</feature>
<dbReference type="Proteomes" id="UP001443914">
    <property type="component" value="Unassembled WGS sequence"/>
</dbReference>
<sequence length="381" mass="43272">MASTTTVYFLLVTFAVLLYINSSESRLNSQKELRKKKYVKTIKTSHGAIYDCVDFYQQPAFKHPRLKNHNFYPEMRPSIIPNFTTSANGNVDMAELYYLEDGGCPRGTVPIRRLSEEDLVREAMFSKKRVYNQTNGPTVGQGTHFAILQTASSPDTPKYLGVQATFSVWNPQVKETQYSAAQITIQNGPQSLQTGWMVNPTMYKDGLTHVFIHTNVGQSNCYNVYCSGFVSVRSDLPPDVTIRGYCEPGKRPSLVFKFYIYRDQASGNWWLSLTEQNIPIGFWPANIFTNNLKNYGTYVSCGGETFSPLDYPGGYPLMGRGQYPLGILDQDAFATYFDIVNENYEVIRVNLDDTDRFEDTNKYKLITDDDNKYIFYGGYGG</sequence>
<dbReference type="InterPro" id="IPR025521">
    <property type="entry name" value="Neprosin_propep"/>
</dbReference>
<dbReference type="PROSITE" id="PS52045">
    <property type="entry name" value="NEPROSIN_PEP_CD"/>
    <property type="match status" value="1"/>
</dbReference>
<evidence type="ECO:0000313" key="4">
    <source>
        <dbReference type="Proteomes" id="UP001443914"/>
    </source>
</evidence>
<name>A0AAW1J5I0_SAPOF</name>
<dbReference type="Pfam" id="PF03080">
    <property type="entry name" value="Neprosin"/>
    <property type="match status" value="1"/>
</dbReference>
<dbReference type="Pfam" id="PF14365">
    <property type="entry name" value="Neprosin_AP"/>
    <property type="match status" value="1"/>
</dbReference>
<keyword evidence="4" id="KW-1185">Reference proteome</keyword>
<gene>
    <name evidence="3" type="ORF">RND81_08G117400</name>
</gene>
<keyword evidence="1" id="KW-0732">Signal</keyword>
<evidence type="ECO:0000259" key="2">
    <source>
        <dbReference type="PROSITE" id="PS52045"/>
    </source>
</evidence>
<dbReference type="PANTHER" id="PTHR31589:SF223">
    <property type="entry name" value="PROTEIN, PUTATIVE (DUF239)-RELATED"/>
    <property type="match status" value="1"/>
</dbReference>
<evidence type="ECO:0000256" key="1">
    <source>
        <dbReference type="SAM" id="SignalP"/>
    </source>
</evidence>
<dbReference type="PANTHER" id="PTHR31589">
    <property type="entry name" value="PROTEIN, PUTATIVE (DUF239)-RELATED-RELATED"/>
    <property type="match status" value="1"/>
</dbReference>
<feature type="domain" description="Neprosin PEP catalytic" evidence="2">
    <location>
        <begin position="138"/>
        <end position="381"/>
    </location>
</feature>
<dbReference type="InterPro" id="IPR053168">
    <property type="entry name" value="Glutamic_endopeptidase"/>
</dbReference>